<sequence>MLLTCIAGHQSLYIVIVTVTVFYIYFSRRDKMILHLVFGVVIVGFFCYVVSKNRILKSILLFLNFVT</sequence>
<gene>
    <name evidence="1" type="ORF">L2E82_16536</name>
</gene>
<name>A0ACB9F6E2_CICIN</name>
<dbReference type="Proteomes" id="UP001055811">
    <property type="component" value="Linkage Group LG03"/>
</dbReference>
<reference evidence="2" key="1">
    <citation type="journal article" date="2022" name="Mol. Ecol. Resour.">
        <title>The genomes of chicory, endive, great burdock and yacon provide insights into Asteraceae palaeo-polyploidization history and plant inulin production.</title>
        <authorList>
            <person name="Fan W."/>
            <person name="Wang S."/>
            <person name="Wang H."/>
            <person name="Wang A."/>
            <person name="Jiang F."/>
            <person name="Liu H."/>
            <person name="Zhao H."/>
            <person name="Xu D."/>
            <person name="Zhang Y."/>
        </authorList>
    </citation>
    <scope>NUCLEOTIDE SEQUENCE [LARGE SCALE GENOMIC DNA]</scope>
    <source>
        <strain evidence="2">cv. Punajuju</strain>
    </source>
</reference>
<proteinExistence type="predicted"/>
<accession>A0ACB9F6E2</accession>
<reference evidence="1 2" key="2">
    <citation type="journal article" date="2022" name="Mol. Ecol. Resour.">
        <title>The genomes of chicory, endive, great burdock and yacon provide insights into Asteraceae paleo-polyploidization history and plant inulin production.</title>
        <authorList>
            <person name="Fan W."/>
            <person name="Wang S."/>
            <person name="Wang H."/>
            <person name="Wang A."/>
            <person name="Jiang F."/>
            <person name="Liu H."/>
            <person name="Zhao H."/>
            <person name="Xu D."/>
            <person name="Zhang Y."/>
        </authorList>
    </citation>
    <scope>NUCLEOTIDE SEQUENCE [LARGE SCALE GENOMIC DNA]</scope>
    <source>
        <strain evidence="2">cv. Punajuju</strain>
        <tissue evidence="1">Leaves</tissue>
    </source>
</reference>
<keyword evidence="2" id="KW-1185">Reference proteome</keyword>
<comment type="caution">
    <text evidence="1">The sequence shown here is derived from an EMBL/GenBank/DDBJ whole genome shotgun (WGS) entry which is preliminary data.</text>
</comment>
<organism evidence="1 2">
    <name type="scientific">Cichorium intybus</name>
    <name type="common">Chicory</name>
    <dbReference type="NCBI Taxonomy" id="13427"/>
    <lineage>
        <taxon>Eukaryota</taxon>
        <taxon>Viridiplantae</taxon>
        <taxon>Streptophyta</taxon>
        <taxon>Embryophyta</taxon>
        <taxon>Tracheophyta</taxon>
        <taxon>Spermatophyta</taxon>
        <taxon>Magnoliopsida</taxon>
        <taxon>eudicotyledons</taxon>
        <taxon>Gunneridae</taxon>
        <taxon>Pentapetalae</taxon>
        <taxon>asterids</taxon>
        <taxon>campanulids</taxon>
        <taxon>Asterales</taxon>
        <taxon>Asteraceae</taxon>
        <taxon>Cichorioideae</taxon>
        <taxon>Cichorieae</taxon>
        <taxon>Cichoriinae</taxon>
        <taxon>Cichorium</taxon>
    </lineage>
</organism>
<evidence type="ECO:0000313" key="2">
    <source>
        <dbReference type="Proteomes" id="UP001055811"/>
    </source>
</evidence>
<dbReference type="EMBL" id="CM042011">
    <property type="protein sequence ID" value="KAI3766475.1"/>
    <property type="molecule type" value="Genomic_DNA"/>
</dbReference>
<evidence type="ECO:0000313" key="1">
    <source>
        <dbReference type="EMBL" id="KAI3766475.1"/>
    </source>
</evidence>
<protein>
    <submittedName>
        <fullName evidence="1">Uncharacterized protein</fullName>
    </submittedName>
</protein>